<accession>A0A1L3ZRB5</accession>
<feature type="domain" description="MobA-like NTP transferase" evidence="2">
    <location>
        <begin position="5"/>
        <end position="126"/>
    </location>
</feature>
<gene>
    <name evidence="3" type="ORF">BSL82_01690</name>
</gene>
<dbReference type="OrthoDB" id="9814110at2"/>
<dbReference type="Gene3D" id="3.90.550.10">
    <property type="entry name" value="Spore Coat Polysaccharide Biosynthesis Protein SpsA, Chain A"/>
    <property type="match status" value="1"/>
</dbReference>
<dbReference type="GO" id="GO:0016779">
    <property type="term" value="F:nucleotidyltransferase activity"/>
    <property type="evidence" value="ECO:0007669"/>
    <property type="project" value="UniProtKB-ARBA"/>
</dbReference>
<evidence type="ECO:0000259" key="2">
    <source>
        <dbReference type="Pfam" id="PF12804"/>
    </source>
</evidence>
<evidence type="ECO:0000313" key="3">
    <source>
        <dbReference type="EMBL" id="API58171.1"/>
    </source>
</evidence>
<dbReference type="InterPro" id="IPR029044">
    <property type="entry name" value="Nucleotide-diphossugar_trans"/>
</dbReference>
<protein>
    <submittedName>
        <fullName evidence="3">Nucleotidyltransferase</fullName>
    </submittedName>
</protein>
<dbReference type="AlphaFoldDB" id="A0A1L3ZRB5"/>
<sequence length="247" mass="26099">MIRTAILLAAGEGSRLREAGPSKPLCPVGGVALLDHALKGLAQAGLGRAIVVTGYRADDVEAHLAGRNTPLPVETVRTPDWRLPNGVSARAASALVGGQPALLAMCDHLVDPALYRRMAEAGAGQGLRLGVDRRLGHPWIDPDDVTCVETDGTRIVAIGKGIEPHNAYDTGVFAVTTPFFDVLERLESPSISMAVDVLAEYRRAETVDCSDLDWIDVDDPRAMAQAAAWLSGQDQAGQGHAVLRKAG</sequence>
<keyword evidence="1" id="KW-0460">Magnesium</keyword>
<dbReference type="Pfam" id="PF12804">
    <property type="entry name" value="NTP_transf_3"/>
    <property type="match status" value="1"/>
</dbReference>
<dbReference type="SUPFAM" id="SSF53448">
    <property type="entry name" value="Nucleotide-diphospho-sugar transferases"/>
    <property type="match status" value="1"/>
</dbReference>
<dbReference type="STRING" id="1921510.BSL82_01690"/>
<dbReference type="EMBL" id="CP018221">
    <property type="protein sequence ID" value="API58171.1"/>
    <property type="molecule type" value="Genomic_DNA"/>
</dbReference>
<proteinExistence type="predicted"/>
<dbReference type="PANTHER" id="PTHR43777">
    <property type="entry name" value="MOLYBDENUM COFACTOR CYTIDYLYLTRANSFERASE"/>
    <property type="match status" value="1"/>
</dbReference>
<dbReference type="KEGG" id="sphj:BSL82_01690"/>
<dbReference type="PANTHER" id="PTHR43777:SF1">
    <property type="entry name" value="MOLYBDENUM COFACTOR CYTIDYLYLTRANSFERASE"/>
    <property type="match status" value="1"/>
</dbReference>
<name>A0A1L3ZRB5_9SPHN</name>
<reference evidence="4" key="1">
    <citation type="submission" date="2016-11" db="EMBL/GenBank/DDBJ databases">
        <title>Complete Genome Sequence of alachlor-degrading Sphingomonas sp. strain JJ-A5.</title>
        <authorList>
            <person name="Lee H."/>
            <person name="Ka J.-O."/>
        </authorList>
    </citation>
    <scope>NUCLEOTIDE SEQUENCE [LARGE SCALE GENOMIC DNA]</scope>
    <source>
        <strain evidence="4">JJ-A5</strain>
    </source>
</reference>
<dbReference type="InterPro" id="IPR025877">
    <property type="entry name" value="MobA-like_NTP_Trfase"/>
</dbReference>
<dbReference type="RefSeq" id="WP_072595747.1">
    <property type="nucleotide sequence ID" value="NZ_CP018221.1"/>
</dbReference>
<keyword evidence="4" id="KW-1185">Reference proteome</keyword>
<evidence type="ECO:0000313" key="4">
    <source>
        <dbReference type="Proteomes" id="UP000182063"/>
    </source>
</evidence>
<dbReference type="Proteomes" id="UP000182063">
    <property type="component" value="Chromosome"/>
</dbReference>
<evidence type="ECO:0000256" key="1">
    <source>
        <dbReference type="ARBA" id="ARBA00022842"/>
    </source>
</evidence>
<organism evidence="3 4">
    <name type="scientific">Tardibacter chloracetimidivorans</name>
    <dbReference type="NCBI Taxonomy" id="1921510"/>
    <lineage>
        <taxon>Bacteria</taxon>
        <taxon>Pseudomonadati</taxon>
        <taxon>Pseudomonadota</taxon>
        <taxon>Alphaproteobacteria</taxon>
        <taxon>Sphingomonadales</taxon>
        <taxon>Sphingomonadaceae</taxon>
        <taxon>Tardibacter</taxon>
    </lineage>
</organism>
<keyword evidence="3" id="KW-0808">Transferase</keyword>